<comment type="caution">
    <text evidence="3">The sequence shown here is derived from an EMBL/GenBank/DDBJ whole genome shotgun (WGS) entry which is preliminary data.</text>
</comment>
<evidence type="ECO:0000256" key="1">
    <source>
        <dbReference type="SAM" id="MobiDB-lite"/>
    </source>
</evidence>
<feature type="domain" description="Rubicon Homology" evidence="2">
    <location>
        <begin position="389"/>
        <end position="662"/>
    </location>
</feature>
<keyword evidence="4" id="KW-1185">Reference proteome</keyword>
<evidence type="ECO:0000313" key="4">
    <source>
        <dbReference type="Proteomes" id="UP001057375"/>
    </source>
</evidence>
<feature type="compositionally biased region" description="Basic and acidic residues" evidence="1">
    <location>
        <begin position="308"/>
        <end position="317"/>
    </location>
</feature>
<feature type="region of interest" description="Disordered" evidence="1">
    <location>
        <begin position="111"/>
        <end position="161"/>
    </location>
</feature>
<dbReference type="PANTHER" id="PTHR12239:SF41">
    <property type="entry name" value="MEMBRANE ASSOCIATED PROTEIN, PUTATIVE-RELATED"/>
    <property type="match status" value="1"/>
</dbReference>
<organism evidence="3 4">
    <name type="scientific">Aduncisulcus paluster</name>
    <dbReference type="NCBI Taxonomy" id="2918883"/>
    <lineage>
        <taxon>Eukaryota</taxon>
        <taxon>Metamonada</taxon>
        <taxon>Carpediemonas-like organisms</taxon>
        <taxon>Aduncisulcus</taxon>
    </lineage>
</organism>
<reference evidence="3" key="1">
    <citation type="submission" date="2022-03" db="EMBL/GenBank/DDBJ databases">
        <title>Draft genome sequence of Aduncisulcus paluster, a free-living microaerophilic Fornicata.</title>
        <authorList>
            <person name="Yuyama I."/>
            <person name="Kume K."/>
            <person name="Tamura T."/>
            <person name="Inagaki Y."/>
            <person name="Hashimoto T."/>
        </authorList>
    </citation>
    <scope>NUCLEOTIDE SEQUENCE</scope>
    <source>
        <strain evidence="3">NY0171</strain>
    </source>
</reference>
<dbReference type="SMART" id="SM01175">
    <property type="entry name" value="DUF4206"/>
    <property type="match status" value="1"/>
</dbReference>
<dbReference type="Pfam" id="PF13901">
    <property type="entry name" value="RH_dom"/>
    <property type="match status" value="2"/>
</dbReference>
<feature type="region of interest" description="Disordered" evidence="1">
    <location>
        <begin position="295"/>
        <end position="319"/>
    </location>
</feature>
<proteinExistence type="predicted"/>
<evidence type="ECO:0000259" key="2">
    <source>
        <dbReference type="SMART" id="SM01175"/>
    </source>
</evidence>
<dbReference type="Proteomes" id="UP001057375">
    <property type="component" value="Unassembled WGS sequence"/>
</dbReference>
<dbReference type="PANTHER" id="PTHR12239">
    <property type="entry name" value="PROTEIN CBG20215-RELATED"/>
    <property type="match status" value="1"/>
</dbReference>
<dbReference type="InterPro" id="IPR025258">
    <property type="entry name" value="RH_dom"/>
</dbReference>
<feature type="compositionally biased region" description="Acidic residues" evidence="1">
    <location>
        <begin position="295"/>
        <end position="304"/>
    </location>
</feature>
<gene>
    <name evidence="3" type="ORF">ADUPG1_011577</name>
</gene>
<dbReference type="InterPro" id="IPR052293">
    <property type="entry name" value="SRRP"/>
</dbReference>
<accession>A0ABQ5JW83</accession>
<protein>
    <recommendedName>
        <fullName evidence="2">Rubicon Homology domain-containing protein</fullName>
    </recommendedName>
</protein>
<evidence type="ECO:0000313" key="3">
    <source>
        <dbReference type="EMBL" id="GKT19825.1"/>
    </source>
</evidence>
<name>A0ABQ5JW83_9EUKA</name>
<sequence>MKREEEEAERKRIEEAECLKREEEERLKREEEEAERKRIEEAERLKREEEEAERKRIEEAERLKREEEEAERKRIEEAECLKREEEERLERLKREEEEAERKRIEEAERLKREEEERLKREEEEAERKRIEEDERLKREEEERLERLKREEEEAERKRIEENELERLRLKREDAELSQEMKQLMMSSSESSIECLEPVHSCLVPKTPSSPSQEIDKEHLRNSSHSIHKIQHVYEQLTQTAEKVCSDSVRSTGNCGFYESSVSHPQSPSQTRLSVRSLTHTRNISLLSTSSVSLVTEDEDEDDVAGDISGERRDESGKSKKRYLKRNHALLGSSVSMSCITPPLNLSLIHKERKNAKALSSLWDQQRGRCHGCGSELSVIGQKDEFLFDNYTGALFCPYCFYGPSSETKAIFTHAIPSRMLKNADCTPMQVASVVHSFLSSTFRSPCVSDKNMSTKVRKKVKEFSLWRDKVASCESYIRQCLPALKERVTAERDNIVGKEEQLKVLILNGTGKDEKKKSAELELKEHKKTLSNDETFLASSRELLMALNDMNPHLPESMPTRSLCMVVIETNLYKLDTIRDILVYGLTKKMKRVWEMFISHLKTPCYYCLGHGFICPVCNKGDPLYPFSNPSSFVQCRECGILTHTKCWSGKCISCDKLRKLDERKHTHSHK</sequence>
<dbReference type="EMBL" id="BQXS01012106">
    <property type="protein sequence ID" value="GKT19825.1"/>
    <property type="molecule type" value="Genomic_DNA"/>
</dbReference>